<reference evidence="7" key="1">
    <citation type="submission" date="2010-12" db="EMBL/GenBank/DDBJ databases">
        <title>Complete sequence of Variovorax paradoxus EPS.</title>
        <authorList>
            <consortium name="US DOE Joint Genome Institute"/>
            <person name="Lucas S."/>
            <person name="Copeland A."/>
            <person name="Lapidus A."/>
            <person name="Cheng J.-F."/>
            <person name="Goodwin L."/>
            <person name="Pitluck S."/>
            <person name="Teshima H."/>
            <person name="Detter J.C."/>
            <person name="Han C."/>
            <person name="Tapia R."/>
            <person name="Land M."/>
            <person name="Hauser L."/>
            <person name="Kyrpides N."/>
            <person name="Ivanova N."/>
            <person name="Ovchinnikova G."/>
            <person name="Orwin P."/>
            <person name="Han J.-I.G."/>
            <person name="Woyke T."/>
        </authorList>
    </citation>
    <scope>NUCLEOTIDE SEQUENCE [LARGE SCALE GENOMIC DNA]</scope>
    <source>
        <strain evidence="7">EPS</strain>
    </source>
</reference>
<reference evidence="6 7" key="2">
    <citation type="journal article" date="2013" name="Genome Announc.">
        <title>Genome of the Root-Associated Plant Growth-Promoting Bacterium Variovorax paradoxus Strain EPS.</title>
        <authorList>
            <person name="Han J.I."/>
            <person name="Spain J.C."/>
            <person name="Leadbetter J.R."/>
            <person name="Ovchinnikova G."/>
            <person name="Goodwin L.A."/>
            <person name="Han C.S."/>
            <person name="Woyke T."/>
            <person name="Davenport K.W."/>
            <person name="Orwin P.M."/>
        </authorList>
    </citation>
    <scope>NUCLEOTIDE SEQUENCE [LARGE SCALE GENOMIC DNA]</scope>
    <source>
        <strain evidence="6 7">EPS</strain>
    </source>
</reference>
<dbReference type="eggNOG" id="COG0666">
    <property type="taxonomic scope" value="Bacteria"/>
</dbReference>
<dbReference type="Gene3D" id="2.20.140.10">
    <property type="entry name" value="WGR domain"/>
    <property type="match status" value="1"/>
</dbReference>
<dbReference type="GO" id="GO:0005737">
    <property type="term" value="C:cytoplasm"/>
    <property type="evidence" value="ECO:0007669"/>
    <property type="project" value="TreeGrafter"/>
</dbReference>
<keyword evidence="2 3" id="KW-0040">ANK repeat</keyword>
<dbReference type="PANTHER" id="PTHR24189:SF50">
    <property type="entry name" value="ANKYRIN REPEAT AND SOCS BOX PROTEIN 2"/>
    <property type="match status" value="1"/>
</dbReference>
<feature type="domain" description="DUF6891" evidence="5">
    <location>
        <begin position="155"/>
        <end position="266"/>
    </location>
</feature>
<dbReference type="CDD" id="cd07998">
    <property type="entry name" value="WGR_DNA_ligase"/>
    <property type="match status" value="1"/>
</dbReference>
<dbReference type="InterPro" id="IPR050745">
    <property type="entry name" value="Multifunctional_regulatory"/>
</dbReference>
<dbReference type="SUPFAM" id="SSF48403">
    <property type="entry name" value="Ankyrin repeat"/>
    <property type="match status" value="1"/>
</dbReference>
<evidence type="ECO:0000256" key="4">
    <source>
        <dbReference type="SAM" id="MobiDB-lite"/>
    </source>
</evidence>
<evidence type="ECO:0000256" key="3">
    <source>
        <dbReference type="PROSITE-ProRule" id="PRU00023"/>
    </source>
</evidence>
<dbReference type="InterPro" id="IPR036770">
    <property type="entry name" value="Ankyrin_rpt-contain_sf"/>
</dbReference>
<dbReference type="Pfam" id="PF21831">
    <property type="entry name" value="DUF6891"/>
    <property type="match status" value="1"/>
</dbReference>
<feature type="region of interest" description="Disordered" evidence="4">
    <location>
        <begin position="270"/>
        <end position="295"/>
    </location>
</feature>
<dbReference type="Pfam" id="PF12796">
    <property type="entry name" value="Ank_2"/>
    <property type="match status" value="1"/>
</dbReference>
<feature type="repeat" description="ANK" evidence="3">
    <location>
        <begin position="74"/>
        <end position="107"/>
    </location>
</feature>
<keyword evidence="1" id="KW-0677">Repeat</keyword>
<dbReference type="InterPro" id="IPR002110">
    <property type="entry name" value="Ankyrin_rpt"/>
</dbReference>
<dbReference type="OrthoDB" id="9802472at2"/>
<dbReference type="EMBL" id="CP002417">
    <property type="protein sequence ID" value="ADU38019.1"/>
    <property type="molecule type" value="Genomic_DNA"/>
</dbReference>
<organism evidence="6 7">
    <name type="scientific">Variovorax paradoxus (strain EPS)</name>
    <dbReference type="NCBI Taxonomy" id="595537"/>
    <lineage>
        <taxon>Bacteria</taxon>
        <taxon>Pseudomonadati</taxon>
        <taxon>Pseudomonadota</taxon>
        <taxon>Betaproteobacteria</taxon>
        <taxon>Burkholderiales</taxon>
        <taxon>Comamonadaceae</taxon>
        <taxon>Variovorax</taxon>
    </lineage>
</organism>
<evidence type="ECO:0000256" key="1">
    <source>
        <dbReference type="ARBA" id="ARBA00022737"/>
    </source>
</evidence>
<dbReference type="Proteomes" id="UP000008917">
    <property type="component" value="Chromosome"/>
</dbReference>
<accession>E6V2V3</accession>
<keyword evidence="6" id="KW-0436">Ligase</keyword>
<gene>
    <name evidence="6" type="ordered locus">Varpa_3838</name>
</gene>
<name>E6V2V3_VARPE</name>
<dbReference type="PROSITE" id="PS50088">
    <property type="entry name" value="ANK_REPEAT"/>
    <property type="match status" value="1"/>
</dbReference>
<dbReference type="PANTHER" id="PTHR24189">
    <property type="entry name" value="MYOTROPHIN"/>
    <property type="match status" value="1"/>
</dbReference>
<dbReference type="SMART" id="SM00248">
    <property type="entry name" value="ANK"/>
    <property type="match status" value="3"/>
</dbReference>
<dbReference type="Gene3D" id="3.30.470.30">
    <property type="entry name" value="DNA ligase/mRNA capping enzyme"/>
    <property type="match status" value="1"/>
</dbReference>
<dbReference type="RefSeq" id="WP_013542242.1">
    <property type="nucleotide sequence ID" value="NC_014931.1"/>
</dbReference>
<dbReference type="HOGENOM" id="CLU_418522_0_0_4"/>
<dbReference type="AlphaFoldDB" id="E6V2V3"/>
<evidence type="ECO:0000259" key="5">
    <source>
        <dbReference type="Pfam" id="PF21831"/>
    </source>
</evidence>
<evidence type="ECO:0000256" key="2">
    <source>
        <dbReference type="ARBA" id="ARBA00023043"/>
    </source>
</evidence>
<proteinExistence type="predicted"/>
<dbReference type="Gene3D" id="1.25.40.20">
    <property type="entry name" value="Ankyrin repeat-containing domain"/>
    <property type="match status" value="1"/>
</dbReference>
<dbReference type="SUPFAM" id="SSF56091">
    <property type="entry name" value="DNA ligase/mRNA capping enzyme, catalytic domain"/>
    <property type="match status" value="1"/>
</dbReference>
<dbReference type="STRING" id="595537.Varpa_3838"/>
<dbReference type="InterPro" id="IPR054186">
    <property type="entry name" value="DUF6891"/>
</dbReference>
<dbReference type="GO" id="GO:0016874">
    <property type="term" value="F:ligase activity"/>
    <property type="evidence" value="ECO:0007669"/>
    <property type="project" value="UniProtKB-KW"/>
</dbReference>
<dbReference type="eggNOG" id="COG1793">
    <property type="taxonomic scope" value="Bacteria"/>
</dbReference>
<evidence type="ECO:0000313" key="6">
    <source>
        <dbReference type="EMBL" id="ADU38019.1"/>
    </source>
</evidence>
<sequence>MDPKKIFEAAREGDVQTVRACIEAGADMAAVNKQGFTALQCAAMGSNQTEVEPNLAVLRLLLEAGSPLEYISTDGRTALYLAAEFAPTTDAVQLLLDAGANADVSDSHGNHVTVNAMMEEVVELLARVTGKPIPEPPPPEPDPVKMTTAQWRAAKARIDEVFDVLTKAGLVALQDAGQTQSDGFSDCSEAFHERGGEAAGVHGFCFYTRQDLNRAKRSSQLSLAFWGAPKGADADMLRVGELIVERFRKAGFEVRWNGAAAMRPEVDLRELSSQPAEPPTKVKPSAAPAEKSSGEQGAQSSFLYFTGQGSDKVYQVHLRPKDDGWVVDYGNGRRGGTLATGTKTSSPVAFEAALKIYEKVVKEKTSKGYTPDQSGALYTSTDLAGRISGELPQLPTLILEEQVARYFDDAGWGLQEKADGENRILLIEGETVRGTNRRGLFVDIPQAWTGAAGAASTGRTVIAGEHVGDAFKAFDLLELDGQDLRGAPFIERFGHLQKAAARLPWMVVLDLETTAEGKRHRAAQLLAAHGEGYVLKALAAPFAAGRSTTSLKFKFNQSATCEVIRVNAQRSVAVGLRDETGAMVDMGNVTVPPNETLPAVGTLVEVRYLYRYAGGKFEQPVYKGQRPDMTSEDAVLSQVTRIKDRGAAAMDEEAG</sequence>
<dbReference type="PROSITE" id="PS50297">
    <property type="entry name" value="ANK_REP_REGION"/>
    <property type="match status" value="1"/>
</dbReference>
<dbReference type="KEGG" id="vpe:Varpa_3838"/>
<evidence type="ECO:0000313" key="7">
    <source>
        <dbReference type="Proteomes" id="UP000008917"/>
    </source>
</evidence>
<protein>
    <submittedName>
        <fullName evidence="6">ATP dependent DNA ligase</fullName>
    </submittedName>
</protein>